<gene>
    <name evidence="2 3" type="primary">LOC117357727</name>
</gene>
<name>A0A6P8QDP6_GEOSA</name>
<dbReference type="RefSeq" id="XP_033794603.1">
    <property type="nucleotide sequence ID" value="XM_033938712.1"/>
</dbReference>
<dbReference type="RefSeq" id="XP_033794604.1">
    <property type="nucleotide sequence ID" value="XM_033938713.1"/>
</dbReference>
<accession>A0A6P8QDP6</accession>
<proteinExistence type="predicted"/>
<evidence type="ECO:0000313" key="1">
    <source>
        <dbReference type="Proteomes" id="UP000515159"/>
    </source>
</evidence>
<reference evidence="2 3" key="1">
    <citation type="submission" date="2025-04" db="UniProtKB">
        <authorList>
            <consortium name="RefSeq"/>
        </authorList>
    </citation>
    <scope>IDENTIFICATION</scope>
</reference>
<dbReference type="GeneID" id="117357727"/>
<dbReference type="Proteomes" id="UP000515159">
    <property type="component" value="Chromosome 3"/>
</dbReference>
<dbReference type="AlphaFoldDB" id="A0A6P8QDP6"/>
<sequence length="298" mass="34198">MPRLEGKCWLRRVSLPLRVSASLRRNRVLRLVLKQQKKKLEQWVRSSQCRVVSRMPSCLPSRVKFPEPYRSRESMQFHLSSREEDQIKVVSGVSAANASTLALSGGTRTEFLPLLKPKVFNMETIWEAISTLQFSLGNQIQQLSQSCTAVLSENLDLKNRVSVLENKSNDCDTRIKSLEAQALTWVKDRASLHFKQEMVENSIRRSNLQIINFPKLFSISANHMFKRYLSEVLKVPDSSYPPLSKIYYLPARPRSQNPNQQNLSADSLDLTNFLERSETETQVPATLLVQFAIDSDRE</sequence>
<dbReference type="OrthoDB" id="7436381at2759"/>
<keyword evidence="1" id="KW-1185">Reference proteome</keyword>
<protein>
    <submittedName>
        <fullName evidence="2 3">Uncharacterized protein LOC117357727 isoform X1</fullName>
    </submittedName>
</protein>
<organism evidence="1 3">
    <name type="scientific">Geotrypetes seraphini</name>
    <name type="common">Gaboon caecilian</name>
    <name type="synonym">Caecilia seraphini</name>
    <dbReference type="NCBI Taxonomy" id="260995"/>
    <lineage>
        <taxon>Eukaryota</taxon>
        <taxon>Metazoa</taxon>
        <taxon>Chordata</taxon>
        <taxon>Craniata</taxon>
        <taxon>Vertebrata</taxon>
        <taxon>Euteleostomi</taxon>
        <taxon>Amphibia</taxon>
        <taxon>Gymnophiona</taxon>
        <taxon>Geotrypetes</taxon>
    </lineage>
</organism>
<evidence type="ECO:0000313" key="3">
    <source>
        <dbReference type="RefSeq" id="XP_033794604.1"/>
    </source>
</evidence>
<evidence type="ECO:0000313" key="2">
    <source>
        <dbReference type="RefSeq" id="XP_033794603.1"/>
    </source>
</evidence>
<dbReference type="KEGG" id="gsh:117357727"/>